<dbReference type="RefSeq" id="WP_235176399.1">
    <property type="nucleotide sequence ID" value="NZ_JAKFFV010000002.1"/>
</dbReference>
<protein>
    <recommendedName>
        <fullName evidence="5">Alpha-acetolactate decarboxylase</fullName>
        <ecNumber evidence="4">4.1.1.5</ecNumber>
    </recommendedName>
</protein>
<accession>A0A9X1Q8U4</accession>
<dbReference type="Proteomes" id="UP001139411">
    <property type="component" value="Unassembled WGS sequence"/>
</dbReference>
<evidence type="ECO:0000256" key="1">
    <source>
        <dbReference type="ARBA" id="ARBA00001784"/>
    </source>
</evidence>
<dbReference type="GO" id="GO:0047605">
    <property type="term" value="F:acetolactate decarboxylase activity"/>
    <property type="evidence" value="ECO:0007669"/>
    <property type="project" value="UniProtKB-EC"/>
</dbReference>
<comment type="pathway">
    <text evidence="2">Polyol metabolism; (R,R)-butane-2,3-diol biosynthesis; (R,R)-butane-2,3-diol from pyruvate: step 2/3.</text>
</comment>
<dbReference type="Pfam" id="PF03306">
    <property type="entry name" value="AAL_decarboxy"/>
    <property type="match status" value="1"/>
</dbReference>
<gene>
    <name evidence="9" type="primary">budA</name>
    <name evidence="9" type="ORF">L0661_00405</name>
</gene>
<keyword evidence="7" id="KW-0005">Acetoin biosynthesis</keyword>
<evidence type="ECO:0000256" key="5">
    <source>
        <dbReference type="ARBA" id="ARBA00020164"/>
    </source>
</evidence>
<evidence type="ECO:0000256" key="7">
    <source>
        <dbReference type="ARBA" id="ARBA00023061"/>
    </source>
</evidence>
<dbReference type="CDD" id="cd17299">
    <property type="entry name" value="acetolactate_decarboxylase"/>
    <property type="match status" value="1"/>
</dbReference>
<name>A0A9X1Q8U4_9BACT</name>
<evidence type="ECO:0000256" key="6">
    <source>
        <dbReference type="ARBA" id="ARBA00022793"/>
    </source>
</evidence>
<dbReference type="NCBIfam" id="TIGR01252">
    <property type="entry name" value="acetolac_decarb"/>
    <property type="match status" value="1"/>
</dbReference>
<evidence type="ECO:0000256" key="3">
    <source>
        <dbReference type="ARBA" id="ARBA00007106"/>
    </source>
</evidence>
<dbReference type="Gene3D" id="3.30.1330.80">
    <property type="entry name" value="Hypothetical protein, similar to alpha- acetolactate decarboxylase, domain 2"/>
    <property type="match status" value="2"/>
</dbReference>
<evidence type="ECO:0000313" key="10">
    <source>
        <dbReference type="Proteomes" id="UP001139411"/>
    </source>
</evidence>
<comment type="catalytic activity">
    <reaction evidence="1">
        <text>(2S)-2-acetolactate + H(+) = (R)-acetoin + CO2</text>
        <dbReference type="Rhea" id="RHEA:21580"/>
        <dbReference type="ChEBI" id="CHEBI:15378"/>
        <dbReference type="ChEBI" id="CHEBI:15686"/>
        <dbReference type="ChEBI" id="CHEBI:16526"/>
        <dbReference type="ChEBI" id="CHEBI:58476"/>
        <dbReference type="EC" id="4.1.1.5"/>
    </reaction>
</comment>
<organism evidence="9 10">
    <name type="scientific">Dyadobacter chenhuakuii</name>
    <dbReference type="NCBI Taxonomy" id="2909339"/>
    <lineage>
        <taxon>Bacteria</taxon>
        <taxon>Pseudomonadati</taxon>
        <taxon>Bacteroidota</taxon>
        <taxon>Cytophagia</taxon>
        <taxon>Cytophagales</taxon>
        <taxon>Spirosomataceae</taxon>
        <taxon>Dyadobacter</taxon>
    </lineage>
</organism>
<evidence type="ECO:0000256" key="2">
    <source>
        <dbReference type="ARBA" id="ARBA00005170"/>
    </source>
</evidence>
<dbReference type="InterPro" id="IPR005128">
    <property type="entry name" value="Acetolactate_a_deCO2ase"/>
</dbReference>
<keyword evidence="6" id="KW-0210">Decarboxylase</keyword>
<proteinExistence type="inferred from homology"/>
<evidence type="ECO:0000313" key="9">
    <source>
        <dbReference type="EMBL" id="MCF2496746.1"/>
    </source>
</evidence>
<evidence type="ECO:0000256" key="8">
    <source>
        <dbReference type="ARBA" id="ARBA00023239"/>
    </source>
</evidence>
<comment type="similarity">
    <text evidence="3">Belongs to the alpha-acetolactate decarboxylase family.</text>
</comment>
<comment type="caution">
    <text evidence="9">The sequence shown here is derived from an EMBL/GenBank/DDBJ whole genome shotgun (WGS) entry which is preliminary data.</text>
</comment>
<dbReference type="EMBL" id="JAKFFV010000002">
    <property type="protein sequence ID" value="MCF2496746.1"/>
    <property type="molecule type" value="Genomic_DNA"/>
</dbReference>
<dbReference type="AlphaFoldDB" id="A0A9X1Q8U4"/>
<keyword evidence="8 9" id="KW-0456">Lyase</keyword>
<dbReference type="SUPFAM" id="SSF117856">
    <property type="entry name" value="AF0104/ALDC/Ptd012-like"/>
    <property type="match status" value="1"/>
</dbReference>
<dbReference type="PANTHER" id="PTHR35524">
    <property type="entry name" value="ALPHA-ACETOLACTATE DECARBOXYLASE"/>
    <property type="match status" value="1"/>
</dbReference>
<dbReference type="EC" id="4.1.1.5" evidence="4"/>
<reference evidence="9" key="1">
    <citation type="submission" date="2022-01" db="EMBL/GenBank/DDBJ databases">
        <title>Novel species in genus Dyadobacter.</title>
        <authorList>
            <person name="Ma C."/>
        </authorList>
    </citation>
    <scope>NUCLEOTIDE SEQUENCE</scope>
    <source>
        <strain evidence="9">CY357</strain>
    </source>
</reference>
<dbReference type="GO" id="GO:0045151">
    <property type="term" value="P:acetoin biosynthetic process"/>
    <property type="evidence" value="ECO:0007669"/>
    <property type="project" value="UniProtKB-KW"/>
</dbReference>
<sequence>METSLSKQNIAPKVTLMRNRLVVCICLMLLQAVDLFAQSVVNNKITKIETLNRNNGIERGPAKPYLFQYGIANAFIEGLYEGHLSIDELKKHGDFGIGAPNLIDGELTIVDGIAYQSNAKGQTIEAPGQIKTPFAFVTTFKADTTLLLANVQNIDELFTRIESLLPNRNGIYALRIGGLFSKMRTRAFPAMVQKPYRPLAKLLDQQQFFELNGMDGAMIGFYMPGYLSGINITGLHFHFLSTDRTAGGHVVALTAQNLTIEITEVKSFLLETSETADFQKFQFIGGNSSGLQKIEKGGN</sequence>
<evidence type="ECO:0000256" key="4">
    <source>
        <dbReference type="ARBA" id="ARBA00013204"/>
    </source>
</evidence>
<dbReference type="PANTHER" id="PTHR35524:SF1">
    <property type="entry name" value="ALPHA-ACETOLACTATE DECARBOXYLASE"/>
    <property type="match status" value="1"/>
</dbReference>